<evidence type="ECO:0000313" key="3">
    <source>
        <dbReference type="Proteomes" id="UP000076574"/>
    </source>
</evidence>
<comment type="caution">
    <text evidence="2">The sequence shown here is derived from an EMBL/GenBank/DDBJ whole genome shotgun (WGS) entry which is preliminary data.</text>
</comment>
<organism evidence="2 3">
    <name type="scientific">Tardiphaga robiniae</name>
    <dbReference type="NCBI Taxonomy" id="943830"/>
    <lineage>
        <taxon>Bacteria</taxon>
        <taxon>Pseudomonadati</taxon>
        <taxon>Pseudomonadota</taxon>
        <taxon>Alphaproteobacteria</taxon>
        <taxon>Hyphomicrobiales</taxon>
        <taxon>Nitrobacteraceae</taxon>
        <taxon>Tardiphaga</taxon>
    </lineage>
</organism>
<dbReference type="InterPro" id="IPR002938">
    <property type="entry name" value="FAD-bd"/>
</dbReference>
<reference evidence="2 3" key="1">
    <citation type="submission" date="2016-03" db="EMBL/GenBank/DDBJ databases">
        <title>Microsymbionts genomes from the relict species Vavilovia formosa (Stev.) Fed.</title>
        <authorList>
            <person name="Kopat V."/>
            <person name="Chirak E."/>
            <person name="Kimeklis A."/>
            <person name="Andronov E."/>
        </authorList>
    </citation>
    <scope>NUCLEOTIDE SEQUENCE [LARGE SCALE GENOMIC DNA]</scope>
    <source>
        <strain evidence="2 3">Vaf07</strain>
    </source>
</reference>
<dbReference type="GO" id="GO:0071949">
    <property type="term" value="F:FAD binding"/>
    <property type="evidence" value="ECO:0007669"/>
    <property type="project" value="InterPro"/>
</dbReference>
<evidence type="ECO:0000259" key="1">
    <source>
        <dbReference type="Pfam" id="PF01494"/>
    </source>
</evidence>
<dbReference type="InterPro" id="IPR050407">
    <property type="entry name" value="Geranylgeranyl_reductase"/>
</dbReference>
<dbReference type="OrthoDB" id="5652862at2"/>
<name>A0A163XMM9_9BRAD</name>
<dbReference type="AlphaFoldDB" id="A0A163XMM9"/>
<dbReference type="SUPFAM" id="SSF51905">
    <property type="entry name" value="FAD/NAD(P)-binding domain"/>
    <property type="match status" value="1"/>
</dbReference>
<accession>A0A163XMM9</accession>
<evidence type="ECO:0000313" key="2">
    <source>
        <dbReference type="EMBL" id="KZD21116.1"/>
    </source>
</evidence>
<dbReference type="Pfam" id="PF01494">
    <property type="entry name" value="FAD_binding_3"/>
    <property type="match status" value="1"/>
</dbReference>
<dbReference type="InterPro" id="IPR036188">
    <property type="entry name" value="FAD/NAD-bd_sf"/>
</dbReference>
<protein>
    <recommendedName>
        <fullName evidence="1">FAD-binding domain-containing protein</fullName>
    </recommendedName>
</protein>
<gene>
    <name evidence="2" type="ORF">A4A58_15130</name>
</gene>
<sequence length="382" mass="40439">MIRVETIVIGGGPAGSAVACGLAGHGHDVMLIERTATSQHKVCGEFLSVETQLLLRRLGVDPLALGAVPVDEVALYSSRRSVTSALPFRGLSLSRYRLDAALLRHAHFSGARLHRDVTVKTARPDGSGWLVVCDNGHTVSCRNLVLATGKLGLRGIDDTRDGSQVGLKMHLRPAPDIRRALEGRVELYFLEASYIGLELVEDGIANLCMVLPGETMSQLGSGWPALRNHVAAALPALAERLADAEPLWDKPKAVVCPSGGHLHRERNAAAYRVGDRLAHIPPFTGDGVAIALGSAALAVAHIREGLSPDVYLAAARKLTAGPIRLASIVSCLAGHRISRNLMFAAATRGPGLIGSIVRRTRLTRALDGLDPAVLPTPPLVSP</sequence>
<dbReference type="STRING" id="943830.A4A58_15130"/>
<dbReference type="Proteomes" id="UP000076574">
    <property type="component" value="Unassembled WGS sequence"/>
</dbReference>
<feature type="domain" description="FAD-binding" evidence="1">
    <location>
        <begin position="4"/>
        <end position="128"/>
    </location>
</feature>
<dbReference type="PANTHER" id="PTHR42685">
    <property type="entry name" value="GERANYLGERANYL DIPHOSPHATE REDUCTASE"/>
    <property type="match status" value="1"/>
</dbReference>
<keyword evidence="3" id="KW-1185">Reference proteome</keyword>
<dbReference type="EMBL" id="LVYV01000053">
    <property type="protein sequence ID" value="KZD21116.1"/>
    <property type="molecule type" value="Genomic_DNA"/>
</dbReference>
<dbReference type="PROSITE" id="PS51257">
    <property type="entry name" value="PROKAR_LIPOPROTEIN"/>
    <property type="match status" value="1"/>
</dbReference>
<dbReference type="Gene3D" id="3.50.50.60">
    <property type="entry name" value="FAD/NAD(P)-binding domain"/>
    <property type="match status" value="1"/>
</dbReference>
<dbReference type="RefSeq" id="WP_068737092.1">
    <property type="nucleotide sequence ID" value="NZ_LVYV01000053.1"/>
</dbReference>
<dbReference type="PANTHER" id="PTHR42685:SF22">
    <property type="entry name" value="CONDITIONED MEDIUM FACTOR RECEPTOR 1"/>
    <property type="match status" value="1"/>
</dbReference>
<proteinExistence type="predicted"/>